<evidence type="ECO:0000259" key="3">
    <source>
        <dbReference type="Pfam" id="PF11887"/>
    </source>
</evidence>
<reference evidence="4" key="1">
    <citation type="journal article" date="2014" name="Int. J. Syst. Evol. Microbiol.">
        <title>Complete genome sequence of Corynebacterium casei LMG S-19264T (=DSM 44701T), isolated from a smear-ripened cheese.</title>
        <authorList>
            <consortium name="US DOE Joint Genome Institute (JGI-PGF)"/>
            <person name="Walter F."/>
            <person name="Albersmeier A."/>
            <person name="Kalinowski J."/>
            <person name="Ruckert C."/>
        </authorList>
    </citation>
    <scope>NUCLEOTIDE SEQUENCE</scope>
    <source>
        <strain evidence="4">CGMCC 4.5737</strain>
    </source>
</reference>
<gene>
    <name evidence="4" type="ORF">GCM10012275_34850</name>
</gene>
<organism evidence="4 5">
    <name type="scientific">Longimycelium tulufanense</name>
    <dbReference type="NCBI Taxonomy" id="907463"/>
    <lineage>
        <taxon>Bacteria</taxon>
        <taxon>Bacillati</taxon>
        <taxon>Actinomycetota</taxon>
        <taxon>Actinomycetes</taxon>
        <taxon>Pseudonocardiales</taxon>
        <taxon>Pseudonocardiaceae</taxon>
        <taxon>Longimycelium</taxon>
    </lineage>
</organism>
<dbReference type="Pfam" id="PF11887">
    <property type="entry name" value="Mce4_CUP1"/>
    <property type="match status" value="1"/>
</dbReference>
<keyword evidence="5" id="KW-1185">Reference proteome</keyword>
<feature type="region of interest" description="Disordered" evidence="1">
    <location>
        <begin position="353"/>
        <end position="403"/>
    </location>
</feature>
<evidence type="ECO:0000256" key="1">
    <source>
        <dbReference type="SAM" id="MobiDB-lite"/>
    </source>
</evidence>
<dbReference type="PANTHER" id="PTHR33371">
    <property type="entry name" value="INTERMEMBRANE PHOSPHOLIPID TRANSPORT SYSTEM BINDING PROTEIN MLAD-RELATED"/>
    <property type="match status" value="1"/>
</dbReference>
<dbReference type="InterPro" id="IPR003399">
    <property type="entry name" value="Mce/MlaD"/>
</dbReference>
<feature type="domain" description="Mammalian cell entry C-terminal" evidence="3">
    <location>
        <begin position="122"/>
        <end position="309"/>
    </location>
</feature>
<protein>
    <submittedName>
        <fullName evidence="4">ABC transporter substrate-binding protein</fullName>
    </submittedName>
</protein>
<sequence>MLTRKIKIQVIVFVVIALLGMTYVGASYAGLDRLVGGSGIVVKAEMPEAGGLFTNSEVTYRGVRVGRVGPMRLTDTGIEADLYLDHSAPDIPVHLDAVVTNRSAVGEQYLDLRPRRDDGPYLTDGSVIPRSAIDLPPPVEDVLTNLDKLVASVPQDSLRTVIHELDESFRGRGTDLQTLLDTQAAFTAKATEYLPQTKNLITDAGVVLLSQSNQSSAIRSFSTDARLLADQLKRSDSDLRRLFAATPPVSEQVSALLRESGQGIGLLLANLRTPAQVFETRLGAAEHLLSAYPRAISAGYRVIGSDGTGNFVMVLNFSNPPPCRSGYESTENRDGKNVETVPLNTLVRCALPRGHETSVRGSQNAPKGGPVPNPVLPGVLALTAPESDPPSLHQLLGLKGGDR</sequence>
<dbReference type="Pfam" id="PF02470">
    <property type="entry name" value="MlaD"/>
    <property type="match status" value="1"/>
</dbReference>
<name>A0A8J3C9L1_9PSEU</name>
<comment type="caution">
    <text evidence="4">The sequence shown here is derived from an EMBL/GenBank/DDBJ whole genome shotgun (WGS) entry which is preliminary data.</text>
</comment>
<reference evidence="4" key="2">
    <citation type="submission" date="2020-09" db="EMBL/GenBank/DDBJ databases">
        <authorList>
            <person name="Sun Q."/>
            <person name="Zhou Y."/>
        </authorList>
    </citation>
    <scope>NUCLEOTIDE SEQUENCE</scope>
    <source>
        <strain evidence="4">CGMCC 4.5737</strain>
    </source>
</reference>
<dbReference type="InterPro" id="IPR052336">
    <property type="entry name" value="MlaD_Phospholipid_Transporter"/>
</dbReference>
<evidence type="ECO:0000259" key="2">
    <source>
        <dbReference type="Pfam" id="PF02470"/>
    </source>
</evidence>
<dbReference type="InterPro" id="IPR024516">
    <property type="entry name" value="Mce_C"/>
</dbReference>
<evidence type="ECO:0000313" key="5">
    <source>
        <dbReference type="Proteomes" id="UP000637578"/>
    </source>
</evidence>
<dbReference type="NCBIfam" id="TIGR00996">
    <property type="entry name" value="Mtu_fam_mce"/>
    <property type="match status" value="1"/>
</dbReference>
<dbReference type="PANTHER" id="PTHR33371:SF16">
    <property type="entry name" value="MCE-FAMILY PROTEIN MCE3F"/>
    <property type="match status" value="1"/>
</dbReference>
<accession>A0A8J3C9L1</accession>
<dbReference type="AlphaFoldDB" id="A0A8J3C9L1"/>
<dbReference type="EMBL" id="BMMK01000015">
    <property type="protein sequence ID" value="GGM60833.1"/>
    <property type="molecule type" value="Genomic_DNA"/>
</dbReference>
<dbReference type="GO" id="GO:0005576">
    <property type="term" value="C:extracellular region"/>
    <property type="evidence" value="ECO:0007669"/>
    <property type="project" value="TreeGrafter"/>
</dbReference>
<dbReference type="RefSeq" id="WP_189058919.1">
    <property type="nucleotide sequence ID" value="NZ_BMMK01000015.1"/>
</dbReference>
<feature type="domain" description="Mce/MlaD" evidence="2">
    <location>
        <begin position="39"/>
        <end position="114"/>
    </location>
</feature>
<dbReference type="Proteomes" id="UP000637578">
    <property type="component" value="Unassembled WGS sequence"/>
</dbReference>
<evidence type="ECO:0000313" key="4">
    <source>
        <dbReference type="EMBL" id="GGM60833.1"/>
    </source>
</evidence>
<dbReference type="InterPro" id="IPR005693">
    <property type="entry name" value="Mce"/>
</dbReference>
<proteinExistence type="predicted"/>